<accession>A0A9I9CCB0</accession>
<dbReference type="Gramene" id="MELO3C000522.2.1">
    <property type="protein sequence ID" value="MELO3C000522.2.1"/>
    <property type="gene ID" value="MELO3C000522.2"/>
</dbReference>
<name>A0A9I9CCB0_CUCME</name>
<dbReference type="EnsemblPlants" id="MELO3C000522.2.1">
    <property type="protein sequence ID" value="MELO3C000522.2.1"/>
    <property type="gene ID" value="MELO3C000522.2"/>
</dbReference>
<dbReference type="AlphaFoldDB" id="A0A9I9CCB0"/>
<sequence>MENNEGLEQNETLGQFLKSRHYSNVFQTAYLLFGHPQWLTVKSSSNAYLKKLQKALESAGCQIRTCSK</sequence>
<organism evidence="1">
    <name type="scientific">Cucumis melo</name>
    <name type="common">Muskmelon</name>
    <dbReference type="NCBI Taxonomy" id="3656"/>
    <lineage>
        <taxon>Eukaryota</taxon>
        <taxon>Viridiplantae</taxon>
        <taxon>Streptophyta</taxon>
        <taxon>Embryophyta</taxon>
        <taxon>Tracheophyta</taxon>
        <taxon>Spermatophyta</taxon>
        <taxon>Magnoliopsida</taxon>
        <taxon>eudicotyledons</taxon>
        <taxon>Gunneridae</taxon>
        <taxon>Pentapetalae</taxon>
        <taxon>rosids</taxon>
        <taxon>fabids</taxon>
        <taxon>Cucurbitales</taxon>
        <taxon>Cucurbitaceae</taxon>
        <taxon>Benincaseae</taxon>
        <taxon>Cucumis</taxon>
    </lineage>
</organism>
<protein>
    <submittedName>
        <fullName evidence="1">Uncharacterized protein</fullName>
    </submittedName>
</protein>
<reference evidence="1" key="1">
    <citation type="submission" date="2023-03" db="UniProtKB">
        <authorList>
            <consortium name="EnsemblPlants"/>
        </authorList>
    </citation>
    <scope>IDENTIFICATION</scope>
</reference>
<evidence type="ECO:0000313" key="1">
    <source>
        <dbReference type="EnsemblPlants" id="MELO3C000522.2.1"/>
    </source>
</evidence>
<proteinExistence type="predicted"/>